<name>A0A0G0M506_UNCC2</name>
<comment type="caution">
    <text evidence="2">The sequence shown here is derived from an EMBL/GenBank/DDBJ whole genome shotgun (WGS) entry which is preliminary data.</text>
</comment>
<keyword evidence="1" id="KW-0472">Membrane</keyword>
<dbReference type="AlphaFoldDB" id="A0A0G0M506"/>
<keyword evidence="1" id="KW-0812">Transmembrane</keyword>
<protein>
    <submittedName>
        <fullName evidence="2">Uncharacterized protein</fullName>
    </submittedName>
</protein>
<dbReference type="Proteomes" id="UP000034207">
    <property type="component" value="Unassembled WGS sequence"/>
</dbReference>
<organism evidence="2 3">
    <name type="scientific">candidate division CPR2 bacterium GW2011_GWC2_39_10</name>
    <dbReference type="NCBI Taxonomy" id="1618345"/>
    <lineage>
        <taxon>Bacteria</taxon>
        <taxon>Bacteria division CPR2</taxon>
    </lineage>
</organism>
<proteinExistence type="predicted"/>
<sequence length="73" mass="8011">MNKNNQKGLVGIIVVVVVLGLLVVAYVFLRGSIAEKEIDQMDKTINAGQDAINKANDLKDKVNNQQTSQDQNQ</sequence>
<keyword evidence="1" id="KW-1133">Transmembrane helix</keyword>
<dbReference type="EMBL" id="LBVV01000001">
    <property type="protein sequence ID" value="KKQ95415.1"/>
    <property type="molecule type" value="Genomic_DNA"/>
</dbReference>
<gene>
    <name evidence="2" type="ORF">UT18_C0001G0002</name>
</gene>
<accession>A0A0G0M506</accession>
<feature type="transmembrane region" description="Helical" evidence="1">
    <location>
        <begin position="9"/>
        <end position="29"/>
    </location>
</feature>
<reference evidence="2 3" key="1">
    <citation type="journal article" date="2015" name="Nature">
        <title>rRNA introns, odd ribosomes, and small enigmatic genomes across a large radiation of phyla.</title>
        <authorList>
            <person name="Brown C.T."/>
            <person name="Hug L.A."/>
            <person name="Thomas B.C."/>
            <person name="Sharon I."/>
            <person name="Castelle C.J."/>
            <person name="Singh A."/>
            <person name="Wilkins M.J."/>
            <person name="Williams K.H."/>
            <person name="Banfield J.F."/>
        </authorList>
    </citation>
    <scope>NUCLEOTIDE SEQUENCE [LARGE SCALE GENOMIC DNA]</scope>
</reference>
<evidence type="ECO:0000313" key="2">
    <source>
        <dbReference type="EMBL" id="KKQ95415.1"/>
    </source>
</evidence>
<evidence type="ECO:0000256" key="1">
    <source>
        <dbReference type="SAM" id="Phobius"/>
    </source>
</evidence>
<evidence type="ECO:0000313" key="3">
    <source>
        <dbReference type="Proteomes" id="UP000034207"/>
    </source>
</evidence>